<sequence length="53" mass="6392">MRCYLLKKTDKLSLGYNKYHKGHWCKFLEICCSEEYKSAIQPKHPDDKIHNHL</sequence>
<evidence type="ECO:0000313" key="1">
    <source>
        <dbReference type="EMBL" id="VBB45029.1"/>
    </source>
</evidence>
<dbReference type="AlphaFoldDB" id="A0A653AAC9"/>
<name>A0A653AAC9_UNCDX</name>
<dbReference type="EMBL" id="UPXX01000029">
    <property type="protein sequence ID" value="VBB45029.1"/>
    <property type="molecule type" value="Genomic_DNA"/>
</dbReference>
<reference evidence="1" key="1">
    <citation type="submission" date="2018-07" db="EMBL/GenBank/DDBJ databases">
        <authorList>
            <consortium name="Genoscope - CEA"/>
            <person name="William W."/>
        </authorList>
    </citation>
    <scope>NUCLEOTIDE SEQUENCE</scope>
    <source>
        <strain evidence="1">IK1</strain>
    </source>
</reference>
<proteinExistence type="predicted"/>
<protein>
    <submittedName>
        <fullName evidence="1">Uncharacterized protein</fullName>
    </submittedName>
</protein>
<gene>
    <name evidence="1" type="ORF">TRIP_B350164</name>
</gene>
<accession>A0A653AAC9</accession>
<organism evidence="1">
    <name type="scientific">Uncultured Desulfatiglans sp</name>
    <dbReference type="NCBI Taxonomy" id="1748965"/>
    <lineage>
        <taxon>Bacteria</taxon>
        <taxon>Pseudomonadati</taxon>
        <taxon>Thermodesulfobacteriota</taxon>
        <taxon>Desulfobacteria</taxon>
        <taxon>Desulfatiglandales</taxon>
        <taxon>Desulfatiglandaceae</taxon>
        <taxon>Desulfatiglans</taxon>
        <taxon>environmental samples</taxon>
    </lineage>
</organism>